<evidence type="ECO:0000313" key="1">
    <source>
        <dbReference type="EMBL" id="ETV96804.1"/>
    </source>
</evidence>
<sequence length="111" mass="12382">MELVEATCCATSSNPLMKKASICQESNLELKRRGLPEHRFELDKCKCCCGTSVEPHDNGAYGAVHRHCDVFRLPPGAARAIITAIGGRVFPRSRIKIWRAECARKSHLVFE</sequence>
<protein>
    <submittedName>
        <fullName evidence="1">Uncharacterized protein</fullName>
    </submittedName>
</protein>
<dbReference type="VEuPathDB" id="FungiDB:H310_10101"/>
<proteinExistence type="predicted"/>
<dbReference type="AlphaFoldDB" id="A0A024TS11"/>
<dbReference type="RefSeq" id="XP_008874581.1">
    <property type="nucleotide sequence ID" value="XM_008876359.1"/>
</dbReference>
<dbReference type="GeneID" id="20087151"/>
<gene>
    <name evidence="1" type="ORF">H310_10101</name>
</gene>
<name>A0A024TS11_9STRA</name>
<accession>A0A024TS11</accession>
<reference evidence="1" key="1">
    <citation type="submission" date="2013-12" db="EMBL/GenBank/DDBJ databases">
        <title>The Genome Sequence of Aphanomyces invadans NJM9701.</title>
        <authorList>
            <consortium name="The Broad Institute Genomics Platform"/>
            <person name="Russ C."/>
            <person name="Tyler B."/>
            <person name="van West P."/>
            <person name="Dieguez-Uribeondo J."/>
            <person name="Young S.K."/>
            <person name="Zeng Q."/>
            <person name="Gargeya S."/>
            <person name="Fitzgerald M."/>
            <person name="Abouelleil A."/>
            <person name="Alvarado L."/>
            <person name="Chapman S.B."/>
            <person name="Gainer-Dewar J."/>
            <person name="Goldberg J."/>
            <person name="Griggs A."/>
            <person name="Gujja S."/>
            <person name="Hansen M."/>
            <person name="Howarth C."/>
            <person name="Imamovic A."/>
            <person name="Ireland A."/>
            <person name="Larimer J."/>
            <person name="McCowan C."/>
            <person name="Murphy C."/>
            <person name="Pearson M."/>
            <person name="Poon T.W."/>
            <person name="Priest M."/>
            <person name="Roberts A."/>
            <person name="Saif S."/>
            <person name="Shea T."/>
            <person name="Sykes S."/>
            <person name="Wortman J."/>
            <person name="Nusbaum C."/>
            <person name="Birren B."/>
        </authorList>
    </citation>
    <scope>NUCLEOTIDE SEQUENCE [LARGE SCALE GENOMIC DNA]</scope>
    <source>
        <strain evidence="1">NJM9701</strain>
    </source>
</reference>
<organism evidence="1">
    <name type="scientific">Aphanomyces invadans</name>
    <dbReference type="NCBI Taxonomy" id="157072"/>
    <lineage>
        <taxon>Eukaryota</taxon>
        <taxon>Sar</taxon>
        <taxon>Stramenopiles</taxon>
        <taxon>Oomycota</taxon>
        <taxon>Saprolegniomycetes</taxon>
        <taxon>Saprolegniales</taxon>
        <taxon>Verrucalvaceae</taxon>
        <taxon>Aphanomyces</taxon>
    </lineage>
</organism>
<dbReference type="EMBL" id="KI913975">
    <property type="protein sequence ID" value="ETV96804.1"/>
    <property type="molecule type" value="Genomic_DNA"/>
</dbReference>